<feature type="region of interest" description="Disordered" evidence="1">
    <location>
        <begin position="262"/>
        <end position="324"/>
    </location>
</feature>
<feature type="domain" description="AT3G52170-like helix-turn-helix" evidence="2">
    <location>
        <begin position="62"/>
        <end position="110"/>
    </location>
</feature>
<reference evidence="3 4" key="1">
    <citation type="submission" date="2020-04" db="EMBL/GenBank/DDBJ databases">
        <title>Plant Genome Project.</title>
        <authorList>
            <person name="Zhang R.-G."/>
        </authorList>
    </citation>
    <scope>NUCLEOTIDE SEQUENCE [LARGE SCALE GENOMIC DNA]</scope>
    <source>
        <strain evidence="3">YNK0</strain>
        <tissue evidence="3">Leaf</tissue>
    </source>
</reference>
<evidence type="ECO:0000256" key="1">
    <source>
        <dbReference type="SAM" id="MobiDB-lite"/>
    </source>
</evidence>
<evidence type="ECO:0000313" key="3">
    <source>
        <dbReference type="EMBL" id="KAF8398644.1"/>
    </source>
</evidence>
<protein>
    <recommendedName>
        <fullName evidence="2">AT3G52170-like helix-turn-helix domain-containing protein</fullName>
    </recommendedName>
</protein>
<name>A0A835DFV2_TETSI</name>
<dbReference type="Proteomes" id="UP000655225">
    <property type="component" value="Unassembled WGS sequence"/>
</dbReference>
<feature type="compositionally biased region" description="Basic and acidic residues" evidence="1">
    <location>
        <begin position="304"/>
        <end position="324"/>
    </location>
</feature>
<comment type="caution">
    <text evidence="3">The sequence shown here is derived from an EMBL/GenBank/DDBJ whole genome shotgun (WGS) entry which is preliminary data.</text>
</comment>
<dbReference type="OMA" id="TIARSCH"/>
<evidence type="ECO:0000313" key="4">
    <source>
        <dbReference type="Proteomes" id="UP000655225"/>
    </source>
</evidence>
<proteinExistence type="predicted"/>
<accession>A0A835DFV2</accession>
<organism evidence="3 4">
    <name type="scientific">Tetracentron sinense</name>
    <name type="common">Spur-leaf</name>
    <dbReference type="NCBI Taxonomy" id="13715"/>
    <lineage>
        <taxon>Eukaryota</taxon>
        <taxon>Viridiplantae</taxon>
        <taxon>Streptophyta</taxon>
        <taxon>Embryophyta</taxon>
        <taxon>Tracheophyta</taxon>
        <taxon>Spermatophyta</taxon>
        <taxon>Magnoliopsida</taxon>
        <taxon>Trochodendrales</taxon>
        <taxon>Trochodendraceae</taxon>
        <taxon>Tetracentron</taxon>
    </lineage>
</organism>
<dbReference type="InterPro" id="IPR058942">
    <property type="entry name" value="AT3G52170-like"/>
</dbReference>
<dbReference type="Pfam" id="PF25896">
    <property type="entry name" value="HTH_AT3G52170"/>
    <property type="match status" value="1"/>
</dbReference>
<dbReference type="EMBL" id="JABCRI010000010">
    <property type="protein sequence ID" value="KAF8398644.1"/>
    <property type="molecule type" value="Genomic_DNA"/>
</dbReference>
<gene>
    <name evidence="3" type="ORF">HHK36_014499</name>
</gene>
<feature type="compositionally biased region" description="Basic and acidic residues" evidence="1">
    <location>
        <begin position="269"/>
        <end position="281"/>
    </location>
</feature>
<dbReference type="InterPro" id="IPR058941">
    <property type="entry name" value="HTH_AT3G52170-like"/>
</dbReference>
<keyword evidence="4" id="KW-1185">Reference proteome</keyword>
<dbReference type="AlphaFoldDB" id="A0A835DFV2"/>
<dbReference type="PANTHER" id="PTHR34568">
    <property type="entry name" value="RRM DOMAIN-CONTAINING PROTEIN"/>
    <property type="match status" value="1"/>
</dbReference>
<dbReference type="OrthoDB" id="1930826at2759"/>
<evidence type="ECO:0000259" key="2">
    <source>
        <dbReference type="Pfam" id="PF25896"/>
    </source>
</evidence>
<dbReference type="PANTHER" id="PTHR34568:SF4">
    <property type="entry name" value="OS02G0638000 PROTEIN"/>
    <property type="match status" value="1"/>
</dbReference>
<sequence length="346" mass="38689">MARGLTFPSKHSATRFSDSKRVFPKISNAVRGSIIQWRASSFSASVPSNSSKPQRRQKRVLKDERHALVESFVDKYKALNAGKIPTPSAARKQVGGSYYTIKKILQELEYKSKISPISKRDENLSGKEELAKEEHESFTKIEESLSSKTTVGCISCEPTLRVKTVVVNDKLEEFTGEHFEAKEGPQISTSVGDTLFKDAVKPTTTVSVKTSLLFSITLLSSYNFHEAKNTQVGWERLRAASVVKGDRSNPYGTHSNQVKVGTEEVLDPCPEKLEDGKKGETTSEDLLDFNGPKDENMQDQEASESDKMEKDISRKETSDEELPKRSTVWGNLKSLADGIFNLWRKM</sequence>